<dbReference type="EMBL" id="JPQT01000109">
    <property type="protein sequence ID" value="KFE50440.1"/>
    <property type="molecule type" value="Genomic_DNA"/>
</dbReference>
<evidence type="ECO:0000313" key="2">
    <source>
        <dbReference type="EMBL" id="KFE50440.1"/>
    </source>
</evidence>
<gene>
    <name evidence="2" type="ORF">IV02_16260</name>
</gene>
<keyword evidence="1" id="KW-1133">Transmembrane helix</keyword>
<name>A0A085V4S7_PSESX</name>
<protein>
    <submittedName>
        <fullName evidence="2">Uncharacterized protein</fullName>
    </submittedName>
</protein>
<organism evidence="2 3">
    <name type="scientific">Pseudomonas syringae</name>
    <dbReference type="NCBI Taxonomy" id="317"/>
    <lineage>
        <taxon>Bacteria</taxon>
        <taxon>Pseudomonadati</taxon>
        <taxon>Pseudomonadota</taxon>
        <taxon>Gammaproteobacteria</taxon>
        <taxon>Pseudomonadales</taxon>
        <taxon>Pseudomonadaceae</taxon>
        <taxon>Pseudomonas</taxon>
    </lineage>
</organism>
<dbReference type="PATRIC" id="fig|317.174.peg.3324"/>
<comment type="caution">
    <text evidence="2">The sequence shown here is derived from an EMBL/GenBank/DDBJ whole genome shotgun (WGS) entry which is preliminary data.</text>
</comment>
<evidence type="ECO:0000256" key="1">
    <source>
        <dbReference type="SAM" id="Phobius"/>
    </source>
</evidence>
<accession>A0A085V4S7</accession>
<dbReference type="Proteomes" id="UP000028643">
    <property type="component" value="Unassembled WGS sequence"/>
</dbReference>
<evidence type="ECO:0000313" key="3">
    <source>
        <dbReference type="Proteomes" id="UP000028643"/>
    </source>
</evidence>
<feature type="transmembrane region" description="Helical" evidence="1">
    <location>
        <begin position="103"/>
        <end position="122"/>
    </location>
</feature>
<proteinExistence type="predicted"/>
<sequence>MRRRGPSSLRRREQVRSEREYKLERGTYIPAPYEHMDFHDRHDHERFRFSLWSARSQFWVYLTSFGKGFFLVGIIPALITWVARINRSDRSWFYDTIDIFQSFFSWILGVPLICWFIGSLVIHKFPKLWVKPSRGPIWELNRRTGLVTLFDYNNNGEYKKNGTIGEITAPFYEFDAYLESGPDRQGSMNHVLCIAHRYRDIVINFSSLVNLDNRWQMPCALWDFLQNYMDTSRPLPDLPRYEEFRHLDPTTAAHDLKTGRNPRFWIDMDDATYKQQLSQLLENIDNIDTFKRPNLMARYVRYQD</sequence>
<dbReference type="AlphaFoldDB" id="A0A085V4S7"/>
<keyword evidence="1" id="KW-0472">Membrane</keyword>
<keyword evidence="1" id="KW-0812">Transmembrane</keyword>
<reference evidence="2 3" key="1">
    <citation type="submission" date="2014-07" db="EMBL/GenBank/DDBJ databases">
        <title>Draft Genome Sequences of Environmental Pseudomonas syringae strains.</title>
        <authorList>
            <person name="Baltrus D.A."/>
            <person name="Berge O."/>
            <person name="Morris C."/>
        </authorList>
    </citation>
    <scope>NUCLEOTIDE SEQUENCE [LARGE SCALE GENOMIC DNA]</scope>
    <source>
        <strain evidence="2 3">CEB003</strain>
    </source>
</reference>
<feature type="transmembrane region" description="Helical" evidence="1">
    <location>
        <begin position="58"/>
        <end position="83"/>
    </location>
</feature>